<name>A0ABX0Z513_9ACTN</name>
<protein>
    <submittedName>
        <fullName evidence="1">Uncharacterized protein</fullName>
    </submittedName>
</protein>
<keyword evidence="2" id="KW-1185">Reference proteome</keyword>
<dbReference type="RefSeq" id="WP_167999486.1">
    <property type="nucleotide sequence ID" value="NZ_JAATEO010000003.1"/>
</dbReference>
<accession>A0ABX0Z513</accession>
<comment type="caution">
    <text evidence="1">The sequence shown here is derived from an EMBL/GenBank/DDBJ whole genome shotgun (WGS) entry which is preliminary data.</text>
</comment>
<proteinExistence type="predicted"/>
<evidence type="ECO:0000313" key="2">
    <source>
        <dbReference type="Proteomes" id="UP000783871"/>
    </source>
</evidence>
<gene>
    <name evidence="1" type="ORF">HCJ94_03410</name>
</gene>
<dbReference type="Proteomes" id="UP000783871">
    <property type="component" value="Unassembled WGS sequence"/>
</dbReference>
<organism evidence="1 2">
    <name type="scientific">Micromonospora thermarum</name>
    <dbReference type="NCBI Taxonomy" id="2720024"/>
    <lineage>
        <taxon>Bacteria</taxon>
        <taxon>Bacillati</taxon>
        <taxon>Actinomycetota</taxon>
        <taxon>Actinomycetes</taxon>
        <taxon>Micromonosporales</taxon>
        <taxon>Micromonosporaceae</taxon>
        <taxon>Micromonospora</taxon>
    </lineage>
</organism>
<dbReference type="EMBL" id="JAATEO010000003">
    <property type="protein sequence ID" value="NJP31055.1"/>
    <property type="molecule type" value="Genomic_DNA"/>
</dbReference>
<sequence length="116" mass="12566">MTTEQWRSVDRVVDNEISVEAENGDPRQVLGPAIGIREAGWEQVADWTRGVASSGAWPPDDQEVVVELSGAQWELVVECLARWGAVTSSGGNDIGAARLRSIRDLVVDQIAVQRPG</sequence>
<evidence type="ECO:0000313" key="1">
    <source>
        <dbReference type="EMBL" id="NJP31055.1"/>
    </source>
</evidence>
<reference evidence="1 2" key="1">
    <citation type="submission" date="2020-03" db="EMBL/GenBank/DDBJ databases">
        <title>WGS of actinomycetes isolated from Thailand.</title>
        <authorList>
            <person name="Thawai C."/>
        </authorList>
    </citation>
    <scope>NUCLEOTIDE SEQUENCE [LARGE SCALE GENOMIC DNA]</scope>
    <source>
        <strain evidence="1 2">HSS6-12</strain>
    </source>
</reference>